<feature type="compositionally biased region" description="Polar residues" evidence="3">
    <location>
        <begin position="634"/>
        <end position="660"/>
    </location>
</feature>
<reference evidence="5" key="1">
    <citation type="journal article" date="2023" name="bioRxiv">
        <title>Scaffold-level genome assemblies of two parasitoid biocontrol wasps reveal the parthenogenesis mechanism and an associated novel virus.</title>
        <authorList>
            <person name="Inwood S."/>
            <person name="Skelly J."/>
            <person name="Guhlin J."/>
            <person name="Harrop T."/>
            <person name="Goldson S."/>
            <person name="Dearden P."/>
        </authorList>
    </citation>
    <scope>NUCLEOTIDE SEQUENCE</scope>
    <source>
        <strain evidence="5">Lincoln</strain>
        <tissue evidence="5">Whole body</tissue>
    </source>
</reference>
<comment type="caution">
    <text evidence="5">The sequence shown here is derived from an EMBL/GenBank/DDBJ whole genome shotgun (WGS) entry which is preliminary data.</text>
</comment>
<accession>A0AA39L093</accession>
<feature type="region of interest" description="Disordered" evidence="3">
    <location>
        <begin position="314"/>
        <end position="333"/>
    </location>
</feature>
<proteinExistence type="inferred from homology"/>
<feature type="compositionally biased region" description="Basic and acidic residues" evidence="3">
    <location>
        <begin position="673"/>
        <end position="707"/>
    </location>
</feature>
<dbReference type="GO" id="GO:0005730">
    <property type="term" value="C:nucleolus"/>
    <property type="evidence" value="ECO:0007669"/>
    <property type="project" value="TreeGrafter"/>
</dbReference>
<dbReference type="InterPro" id="IPR024626">
    <property type="entry name" value="Kri1-like_C"/>
</dbReference>
<feature type="domain" description="Kri1-like C-terminal" evidence="4">
    <location>
        <begin position="498"/>
        <end position="585"/>
    </location>
</feature>
<dbReference type="PANTHER" id="PTHR14490">
    <property type="entry name" value="ZINC FINGER, ZZ TYPE"/>
    <property type="match status" value="1"/>
</dbReference>
<feature type="region of interest" description="Disordered" evidence="3">
    <location>
        <begin position="606"/>
        <end position="750"/>
    </location>
</feature>
<evidence type="ECO:0000259" key="4">
    <source>
        <dbReference type="Pfam" id="PF12936"/>
    </source>
</evidence>
<dbReference type="GO" id="GO:0000447">
    <property type="term" value="P:endonucleolytic cleavage in ITS1 to separate SSU-rRNA from 5.8S rRNA and LSU-rRNA from tricistronic rRNA transcript (SSU-rRNA, 5.8S rRNA, LSU-rRNA)"/>
    <property type="evidence" value="ECO:0007669"/>
    <property type="project" value="TreeGrafter"/>
</dbReference>
<gene>
    <name evidence="5" type="ORF">PV327_005968</name>
</gene>
<feature type="compositionally biased region" description="Acidic residues" evidence="3">
    <location>
        <begin position="50"/>
        <end position="68"/>
    </location>
</feature>
<sequence length="775" mass="91387">MPDLFGDEEDNCEEELKINKGYANHYNDWRQKEELNKLKTKYGEHLSELNSDEEESTSSSEDEEANCLTEECEKDFYETLAHLQKDDPKIYDEKVDFFADVRKNDEVEEDNVDGSSKKIKKEKKKPIYLRDYERKIITERNGKFSDSEDEDTQENRKNNDVIKIPYVEEQRQILESIKKDAEIIDDDDEIFKCKPKTDEQVEEENVEKLFENDEKQSKKLNKKKNKVLKPIAEVWTDPKLSSEEKFLRDYVLNNKFLDSGSGADNIEDPETIELFSEDEKYIEENQEFEHKYNFRFEEPDQDFIKRYPRTMEDSLRKKDTSRATKRAEVKKRKEEEKIRQKEELKQLKALKRKEIMDKIAQLKEITGNDDMQLDSIDLDGDFDPAEHDKKMQELFNEEYYNNDENIKPEFPELDEELGIEPTWDNYDPNVEEIEAPNNHDSAPHCEDDEFNMDADYDPHKSLKDELVGISKKKRRRRSKFSEVIAKEKPKFDPNVHSSFKNYIDQYYALDYEDMIGDLPCRFKYRRVVPNDYGLSVDEIMMADDKELNKWCSLKKALEHKPEELELNEVRVYKQKAANEAFKKKVLQSLYKPQDETNNKEDNSITAVAQTNGEQSSVVEDESKKKRKRKKKKSNVTNSEEAVAETSLTDKQSEQPVGETSTKQTNKKKKNLKRPAETNEKTQDNDSAKNSETKIKRQKIDKSTDGKSNKTKNINGENEKIMSKKLQRKAKFQQRQKNNKIQTENDPIASLSDERLKAYNINPRKFKNKLKYGNKN</sequence>
<evidence type="ECO:0000256" key="1">
    <source>
        <dbReference type="ARBA" id="ARBA00007473"/>
    </source>
</evidence>
<dbReference type="Proteomes" id="UP001168972">
    <property type="component" value="Unassembled WGS sequence"/>
</dbReference>
<protein>
    <recommendedName>
        <fullName evidence="2">Protein KRI1 homolog</fullName>
    </recommendedName>
</protein>
<comment type="similarity">
    <text evidence="1">Belongs to the KRI1 family.</text>
</comment>
<dbReference type="InterPro" id="IPR018034">
    <property type="entry name" value="Kri1"/>
</dbReference>
<feature type="region of interest" description="Disordered" evidence="3">
    <location>
        <begin position="139"/>
        <end position="161"/>
    </location>
</feature>
<feature type="compositionally biased region" description="Basic residues" evidence="3">
    <location>
        <begin position="722"/>
        <end position="737"/>
    </location>
</feature>
<dbReference type="Pfam" id="PF12936">
    <property type="entry name" value="Kri1_C"/>
    <property type="match status" value="1"/>
</dbReference>
<dbReference type="Pfam" id="PF05178">
    <property type="entry name" value="Kri1"/>
    <property type="match status" value="1"/>
</dbReference>
<evidence type="ECO:0000313" key="6">
    <source>
        <dbReference type="Proteomes" id="UP001168972"/>
    </source>
</evidence>
<reference evidence="5" key="2">
    <citation type="submission" date="2023-03" db="EMBL/GenBank/DDBJ databases">
        <authorList>
            <person name="Inwood S.N."/>
            <person name="Skelly J.G."/>
            <person name="Guhlin J."/>
            <person name="Harrop T.W.R."/>
            <person name="Goldson S.G."/>
            <person name="Dearden P.K."/>
        </authorList>
    </citation>
    <scope>NUCLEOTIDE SEQUENCE</scope>
    <source>
        <strain evidence="5">Lincoln</strain>
        <tissue evidence="5">Whole body</tissue>
    </source>
</reference>
<evidence type="ECO:0000256" key="2">
    <source>
        <dbReference type="ARBA" id="ARBA00017294"/>
    </source>
</evidence>
<evidence type="ECO:0000313" key="5">
    <source>
        <dbReference type="EMBL" id="KAK0180309.1"/>
    </source>
</evidence>
<dbReference type="GO" id="GO:0030686">
    <property type="term" value="C:90S preribosome"/>
    <property type="evidence" value="ECO:0007669"/>
    <property type="project" value="TreeGrafter"/>
</dbReference>
<feature type="region of interest" description="Disordered" evidence="3">
    <location>
        <begin position="46"/>
        <end position="68"/>
    </location>
</feature>
<evidence type="ECO:0000256" key="3">
    <source>
        <dbReference type="SAM" id="MobiDB-lite"/>
    </source>
</evidence>
<dbReference type="AlphaFoldDB" id="A0AA39L093"/>
<organism evidence="5 6">
    <name type="scientific">Microctonus hyperodae</name>
    <name type="common">Parasitoid wasp</name>
    <dbReference type="NCBI Taxonomy" id="165561"/>
    <lineage>
        <taxon>Eukaryota</taxon>
        <taxon>Metazoa</taxon>
        <taxon>Ecdysozoa</taxon>
        <taxon>Arthropoda</taxon>
        <taxon>Hexapoda</taxon>
        <taxon>Insecta</taxon>
        <taxon>Pterygota</taxon>
        <taxon>Neoptera</taxon>
        <taxon>Endopterygota</taxon>
        <taxon>Hymenoptera</taxon>
        <taxon>Apocrita</taxon>
        <taxon>Ichneumonoidea</taxon>
        <taxon>Braconidae</taxon>
        <taxon>Euphorinae</taxon>
        <taxon>Microctonus</taxon>
    </lineage>
</organism>
<name>A0AA39L093_MICHY</name>
<dbReference type="EMBL" id="JAQQBR010000003">
    <property type="protein sequence ID" value="KAK0180309.1"/>
    <property type="molecule type" value="Genomic_DNA"/>
</dbReference>
<feature type="compositionally biased region" description="Basic residues" evidence="3">
    <location>
        <begin position="624"/>
        <end position="633"/>
    </location>
</feature>
<keyword evidence="6" id="KW-1185">Reference proteome</keyword>
<feature type="compositionally biased region" description="Polar residues" evidence="3">
    <location>
        <begin position="606"/>
        <end position="617"/>
    </location>
</feature>
<dbReference type="PANTHER" id="PTHR14490:SF5">
    <property type="entry name" value="PROTEIN KRI1 HOMOLOG"/>
    <property type="match status" value="1"/>
</dbReference>